<dbReference type="InterPro" id="IPR033979">
    <property type="entry name" value="MINDY_domain"/>
</dbReference>
<dbReference type="GO" id="GO:0071944">
    <property type="term" value="C:cell periphery"/>
    <property type="evidence" value="ECO:0007669"/>
    <property type="project" value="TreeGrafter"/>
</dbReference>
<reference evidence="11" key="2">
    <citation type="submission" date="2025-08" db="UniProtKB">
        <authorList>
            <consortium name="RefSeq"/>
        </authorList>
    </citation>
    <scope>IDENTIFICATION</scope>
    <source>
        <tissue evidence="11">Blood</tissue>
    </source>
</reference>
<dbReference type="CTD" id="55793"/>
<evidence type="ECO:0000256" key="5">
    <source>
        <dbReference type="ARBA" id="ARBA00022801"/>
    </source>
</evidence>
<gene>
    <name evidence="11" type="primary">mindy1</name>
</gene>
<protein>
    <recommendedName>
        <fullName evidence="7">Ubiquitin carboxyl-terminal hydrolase</fullName>
        <ecNumber evidence="7">3.4.19.12</ecNumber>
    </recommendedName>
</protein>
<accession>A0A2D0PYA6</accession>
<proteinExistence type="inferred from homology"/>
<dbReference type="GO" id="GO:1990380">
    <property type="term" value="F:K48-linked deubiquitinase activity"/>
    <property type="evidence" value="ECO:0007669"/>
    <property type="project" value="UniProtKB-UniRule"/>
</dbReference>
<dbReference type="GO" id="GO:0016807">
    <property type="term" value="F:cysteine-type carboxypeptidase activity"/>
    <property type="evidence" value="ECO:0007669"/>
    <property type="project" value="TreeGrafter"/>
</dbReference>
<dbReference type="EC" id="3.4.19.12" evidence="7"/>
<evidence type="ECO:0000256" key="3">
    <source>
        <dbReference type="ARBA" id="ARBA00022670"/>
    </source>
</evidence>
<feature type="compositionally biased region" description="Polar residues" evidence="8">
    <location>
        <begin position="34"/>
        <end position="44"/>
    </location>
</feature>
<feature type="region of interest" description="Disordered" evidence="8">
    <location>
        <begin position="428"/>
        <end position="474"/>
    </location>
</feature>
<organism evidence="10 11">
    <name type="scientific">Ictalurus punctatus</name>
    <name type="common">Channel catfish</name>
    <name type="synonym">Silurus punctatus</name>
    <dbReference type="NCBI Taxonomy" id="7998"/>
    <lineage>
        <taxon>Eukaryota</taxon>
        <taxon>Metazoa</taxon>
        <taxon>Chordata</taxon>
        <taxon>Craniata</taxon>
        <taxon>Vertebrata</taxon>
        <taxon>Euteleostomi</taxon>
        <taxon>Actinopterygii</taxon>
        <taxon>Neopterygii</taxon>
        <taxon>Teleostei</taxon>
        <taxon>Ostariophysi</taxon>
        <taxon>Siluriformes</taxon>
        <taxon>Ictaluridae</taxon>
        <taxon>Ictalurus</taxon>
    </lineage>
</organism>
<feature type="compositionally biased region" description="Low complexity" evidence="8">
    <location>
        <begin position="428"/>
        <end position="437"/>
    </location>
</feature>
<dbReference type="KEGG" id="ipu:108257290"/>
<dbReference type="InterPro" id="IPR007518">
    <property type="entry name" value="MINDY"/>
</dbReference>
<dbReference type="OrthoDB" id="10261212at2759"/>
<keyword evidence="10" id="KW-1185">Reference proteome</keyword>
<dbReference type="GO" id="GO:0005829">
    <property type="term" value="C:cytosol"/>
    <property type="evidence" value="ECO:0007669"/>
    <property type="project" value="TreeGrafter"/>
</dbReference>
<dbReference type="GO" id="GO:0004843">
    <property type="term" value="F:cysteine-type deubiquitinase activity"/>
    <property type="evidence" value="ECO:0007669"/>
    <property type="project" value="UniProtKB-UniRule"/>
</dbReference>
<keyword evidence="3 7" id="KW-0645">Protease</keyword>
<dbReference type="PANTHER" id="PTHR18063">
    <property type="entry name" value="NF-E2 INDUCIBLE PROTEIN"/>
    <property type="match status" value="1"/>
</dbReference>
<dbReference type="Proteomes" id="UP000221080">
    <property type="component" value="Chromosome 24"/>
</dbReference>
<evidence type="ECO:0000313" key="11">
    <source>
        <dbReference type="RefSeq" id="XP_017310416.1"/>
    </source>
</evidence>
<evidence type="ECO:0000256" key="7">
    <source>
        <dbReference type="RuleBase" id="RU367139"/>
    </source>
</evidence>
<dbReference type="GO" id="GO:0006508">
    <property type="term" value="P:proteolysis"/>
    <property type="evidence" value="ECO:0007669"/>
    <property type="project" value="UniProtKB-KW"/>
</dbReference>
<evidence type="ECO:0000256" key="4">
    <source>
        <dbReference type="ARBA" id="ARBA00022786"/>
    </source>
</evidence>
<evidence type="ECO:0000256" key="6">
    <source>
        <dbReference type="ARBA" id="ARBA00022807"/>
    </source>
</evidence>
<evidence type="ECO:0000259" key="9">
    <source>
        <dbReference type="Pfam" id="PF04424"/>
    </source>
</evidence>
<keyword evidence="5 7" id="KW-0378">Hydrolase</keyword>
<dbReference type="GeneID" id="108257290"/>
<comment type="similarity">
    <text evidence="2 7">Belongs to the MINDY deubiquitinase family. FAM63 subfamily.</text>
</comment>
<keyword evidence="4 7" id="KW-0833">Ubl conjugation pathway</keyword>
<feature type="region of interest" description="Disordered" evidence="8">
    <location>
        <begin position="1"/>
        <end position="122"/>
    </location>
</feature>
<dbReference type="PANTHER" id="PTHR18063:SF7">
    <property type="entry name" value="UBIQUITIN CARBOXYL-TERMINAL HYDROLASE MINDY-1"/>
    <property type="match status" value="1"/>
</dbReference>
<feature type="domain" description="MINDY deubiquitinase" evidence="9">
    <location>
        <begin position="126"/>
        <end position="377"/>
    </location>
</feature>
<dbReference type="GO" id="GO:0140934">
    <property type="term" value="F:histone deubiquitinase activity"/>
    <property type="evidence" value="ECO:0007669"/>
    <property type="project" value="UniProtKB-UniRule"/>
</dbReference>
<dbReference type="GO" id="GO:0036435">
    <property type="term" value="F:K48-linked polyubiquitin modification-dependent protein binding"/>
    <property type="evidence" value="ECO:0007669"/>
    <property type="project" value="UniProtKB-UniRule"/>
</dbReference>
<evidence type="ECO:0000313" key="10">
    <source>
        <dbReference type="Proteomes" id="UP000221080"/>
    </source>
</evidence>
<feature type="compositionally biased region" description="Pro residues" evidence="8">
    <location>
        <begin position="109"/>
        <end position="119"/>
    </location>
</feature>
<evidence type="ECO:0000256" key="2">
    <source>
        <dbReference type="ARBA" id="ARBA00006616"/>
    </source>
</evidence>
<dbReference type="GO" id="GO:0071108">
    <property type="term" value="P:protein K48-linked deubiquitination"/>
    <property type="evidence" value="ECO:0007669"/>
    <property type="project" value="TreeGrafter"/>
</dbReference>
<comment type="catalytic activity">
    <reaction evidence="1 7">
        <text>Thiol-dependent hydrolysis of ester, thioester, amide, peptide and isopeptide bonds formed by the C-terminal Gly of ubiquitin (a 76-residue protein attached to proteins as an intracellular targeting signal).</text>
        <dbReference type="EC" id="3.4.19.12"/>
    </reaction>
</comment>
<dbReference type="STRING" id="7998.ENSIPUP00000017191"/>
<dbReference type="RefSeq" id="XP_017310416.1">
    <property type="nucleotide sequence ID" value="XM_017454927.3"/>
</dbReference>
<sequence length="474" mass="52202">MAEPLSDPTGVPHEEKRTSENDKASGRRGDDNDGMTSTETSDGGVSSRSLSEREDSEITSSVSSVVDETPSVSTDEPPVSVRSEPEQAPSTSSDVTSEEAGQAVVSTPPSVPPSVPSSAPPSVQEHYYVKWITWKGEKTPIITQSENGPCPLLAIMNILFLRWKAKLPVQTEVITIEALMAHLGECVLSIKPREKAEGMELNFQQNMSDAMAVLPKLSTGLDVNVRFTGVTDFEYTPECIVFDLLDVPLYHGWLVDPQSPETASAVGKLSYNQLVEKIIIYKHSTDSSQVSEGLIAEQFLESTATQLSYHGLCELNTTAKEGELCVFFRNNHFSTMIKHKGHLYLLVTDQGFLQEDTVVWESLHNVEGDGNFCDSEFRLSHPSQKIASRPTAQQQQMQIDQDYLVAMSLQQSQGEAPGPLSDLELARQLQQEEYQQPQQPPHTSGEQTRGGQVSHHGGRRRQGEKKDDSDCSIL</sequence>
<comment type="function">
    <text evidence="7">Hydrolase that can specifically remove 'Lys-48'-linked conjugated ubiquitin from proteins. Has exodeubiquitinase activity and has a preference for long polyubiquitin chains. May play a regulatory role at the level of protein turnover.</text>
</comment>
<feature type="compositionally biased region" description="Polar residues" evidence="8">
    <location>
        <begin position="58"/>
        <end position="74"/>
    </location>
</feature>
<reference evidence="10" key="1">
    <citation type="journal article" date="2016" name="Nat. Commun.">
        <title>The channel catfish genome sequence provides insights into the evolution of scale formation in teleosts.</title>
        <authorList>
            <person name="Liu Z."/>
            <person name="Liu S."/>
            <person name="Yao J."/>
            <person name="Bao L."/>
            <person name="Zhang J."/>
            <person name="Li Y."/>
            <person name="Jiang C."/>
            <person name="Sun L."/>
            <person name="Wang R."/>
            <person name="Zhang Y."/>
            <person name="Zhou T."/>
            <person name="Zeng Q."/>
            <person name="Fu Q."/>
            <person name="Gao S."/>
            <person name="Li N."/>
            <person name="Koren S."/>
            <person name="Jiang Y."/>
            <person name="Zimin A."/>
            <person name="Xu P."/>
            <person name="Phillippy A.M."/>
            <person name="Geng X."/>
            <person name="Song L."/>
            <person name="Sun F."/>
            <person name="Li C."/>
            <person name="Wang X."/>
            <person name="Chen A."/>
            <person name="Jin Y."/>
            <person name="Yuan Z."/>
            <person name="Yang Y."/>
            <person name="Tan S."/>
            <person name="Peatman E."/>
            <person name="Lu J."/>
            <person name="Qin Z."/>
            <person name="Dunham R."/>
            <person name="Li Z."/>
            <person name="Sonstegard T."/>
            <person name="Feng J."/>
            <person name="Danzmann R.G."/>
            <person name="Schroeder S."/>
            <person name="Scheffler B."/>
            <person name="Duke M.V."/>
            <person name="Ballard L."/>
            <person name="Kucuktas H."/>
            <person name="Kaltenboeck L."/>
            <person name="Liu H."/>
            <person name="Armbruster J."/>
            <person name="Xie Y."/>
            <person name="Kirby M.L."/>
            <person name="Tian Y."/>
            <person name="Flanagan M.E."/>
            <person name="Mu W."/>
            <person name="Waldbieser G.C."/>
        </authorList>
    </citation>
    <scope>NUCLEOTIDE SEQUENCE [LARGE SCALE GENOMIC DNA]</scope>
    <source>
        <strain evidence="10">SDA103</strain>
    </source>
</reference>
<evidence type="ECO:0000256" key="8">
    <source>
        <dbReference type="SAM" id="MobiDB-lite"/>
    </source>
</evidence>
<feature type="compositionally biased region" description="Basic and acidic residues" evidence="8">
    <location>
        <begin position="12"/>
        <end position="31"/>
    </location>
</feature>
<name>A0A2D0PYA6_ICTPU</name>
<dbReference type="Pfam" id="PF04424">
    <property type="entry name" value="MINDY_DUB"/>
    <property type="match status" value="1"/>
</dbReference>
<evidence type="ECO:0000256" key="1">
    <source>
        <dbReference type="ARBA" id="ARBA00000707"/>
    </source>
</evidence>
<feature type="compositionally biased region" description="Polar residues" evidence="8">
    <location>
        <begin position="442"/>
        <end position="451"/>
    </location>
</feature>
<dbReference type="AlphaFoldDB" id="A0A2D0PYA6"/>
<feature type="compositionally biased region" description="Basic and acidic residues" evidence="8">
    <location>
        <begin position="464"/>
        <end position="474"/>
    </location>
</feature>
<keyword evidence="6 7" id="KW-0788">Thiol protease</keyword>